<dbReference type="InterPro" id="IPR036390">
    <property type="entry name" value="WH_DNA-bd_sf"/>
</dbReference>
<proteinExistence type="predicted"/>
<dbReference type="PROSITE" id="PS01332">
    <property type="entry name" value="HTH_RRF2_1"/>
    <property type="match status" value="1"/>
</dbReference>
<dbReference type="Proteomes" id="UP000220102">
    <property type="component" value="Unassembled WGS sequence"/>
</dbReference>
<dbReference type="NCBIfam" id="TIGR00738">
    <property type="entry name" value="rrf2_super"/>
    <property type="match status" value="1"/>
</dbReference>
<dbReference type="Gene3D" id="1.10.10.10">
    <property type="entry name" value="Winged helix-like DNA-binding domain superfamily/Winged helix DNA-binding domain"/>
    <property type="match status" value="1"/>
</dbReference>
<dbReference type="GO" id="GO:0005829">
    <property type="term" value="C:cytosol"/>
    <property type="evidence" value="ECO:0007669"/>
    <property type="project" value="TreeGrafter"/>
</dbReference>
<evidence type="ECO:0000313" key="2">
    <source>
        <dbReference type="Proteomes" id="UP000220102"/>
    </source>
</evidence>
<accession>A0A2A8CU88</accession>
<dbReference type="SUPFAM" id="SSF46785">
    <property type="entry name" value="Winged helix' DNA-binding domain"/>
    <property type="match status" value="1"/>
</dbReference>
<dbReference type="PANTHER" id="PTHR33221">
    <property type="entry name" value="WINGED HELIX-TURN-HELIX TRANSCRIPTIONAL REGULATOR, RRF2 FAMILY"/>
    <property type="match status" value="1"/>
</dbReference>
<dbReference type="InterPro" id="IPR000944">
    <property type="entry name" value="Tscrpt_reg_Rrf2"/>
</dbReference>
<gene>
    <name evidence="1" type="ORF">CRI94_16260</name>
</gene>
<keyword evidence="2" id="KW-1185">Reference proteome</keyword>
<dbReference type="EMBL" id="PDEQ01000010">
    <property type="protein sequence ID" value="PEN11359.1"/>
    <property type="molecule type" value="Genomic_DNA"/>
</dbReference>
<dbReference type="PANTHER" id="PTHR33221:SF13">
    <property type="entry name" value="TRANSCRIPTIONAL REGULATOR-RELATED"/>
    <property type="match status" value="1"/>
</dbReference>
<name>A0A2A8CU88_9BACT</name>
<sequence length="160" mass="18161">MLLSKGCEHGLRSMLYLSLRENGEYVSIREIGDALDISSTFLTKVFQELNDAGLVDSRRGRYGGVTLAREPDGITLYQIVAAVDGESLFTECVLGLPGCGKEKPCPLHREWARQRDQLELMFRRMTMKEMADRAIDRNIRITAEAIIDEMMASEDREEQE</sequence>
<protein>
    <submittedName>
        <fullName evidence="1">Rrf2 family transcriptional regulator</fullName>
    </submittedName>
</protein>
<dbReference type="GO" id="GO:0003700">
    <property type="term" value="F:DNA-binding transcription factor activity"/>
    <property type="evidence" value="ECO:0007669"/>
    <property type="project" value="TreeGrafter"/>
</dbReference>
<dbReference type="PROSITE" id="PS51197">
    <property type="entry name" value="HTH_RRF2_2"/>
    <property type="match status" value="1"/>
</dbReference>
<dbReference type="InterPro" id="IPR036388">
    <property type="entry name" value="WH-like_DNA-bd_sf"/>
</dbReference>
<organism evidence="1 2">
    <name type="scientific">Longibacter salinarum</name>
    <dbReference type="NCBI Taxonomy" id="1850348"/>
    <lineage>
        <taxon>Bacteria</taxon>
        <taxon>Pseudomonadati</taxon>
        <taxon>Rhodothermota</taxon>
        <taxon>Rhodothermia</taxon>
        <taxon>Rhodothermales</taxon>
        <taxon>Salisaetaceae</taxon>
        <taxon>Longibacter</taxon>
    </lineage>
</organism>
<dbReference type="OrthoDB" id="9808360at2"/>
<dbReference type="AlphaFoldDB" id="A0A2A8CU88"/>
<reference evidence="1 2" key="1">
    <citation type="submission" date="2017-10" db="EMBL/GenBank/DDBJ databases">
        <title>Draft genome of Longibacter Salinarum.</title>
        <authorList>
            <person name="Goh K.M."/>
            <person name="Shamsir M.S."/>
            <person name="Lim S.W."/>
        </authorList>
    </citation>
    <scope>NUCLEOTIDE SEQUENCE [LARGE SCALE GENOMIC DNA]</scope>
    <source>
        <strain evidence="1 2">KCTC 52045</strain>
    </source>
</reference>
<comment type="caution">
    <text evidence="1">The sequence shown here is derived from an EMBL/GenBank/DDBJ whole genome shotgun (WGS) entry which is preliminary data.</text>
</comment>
<dbReference type="InterPro" id="IPR030489">
    <property type="entry name" value="TR_Rrf2-type_CS"/>
</dbReference>
<dbReference type="Pfam" id="PF02082">
    <property type="entry name" value="Rrf2"/>
    <property type="match status" value="1"/>
</dbReference>
<evidence type="ECO:0000313" key="1">
    <source>
        <dbReference type="EMBL" id="PEN11359.1"/>
    </source>
</evidence>